<evidence type="ECO:0000259" key="3">
    <source>
        <dbReference type="PROSITE" id="PS50943"/>
    </source>
</evidence>
<dbReference type="PANTHER" id="PTHR46558:SF11">
    <property type="entry name" value="HTH-TYPE TRANSCRIPTIONAL REGULATOR XRE"/>
    <property type="match status" value="1"/>
</dbReference>
<dbReference type="AlphaFoldDB" id="C0BEF9"/>
<dbReference type="InterPro" id="IPR001387">
    <property type="entry name" value="Cro/C1-type_HTH"/>
</dbReference>
<feature type="transmembrane region" description="Helical" evidence="2">
    <location>
        <begin position="99"/>
        <end position="120"/>
    </location>
</feature>
<evidence type="ECO:0000256" key="1">
    <source>
        <dbReference type="ARBA" id="ARBA00023125"/>
    </source>
</evidence>
<dbReference type="EMBL" id="ABVR01000045">
    <property type="protein sequence ID" value="EEG88236.1"/>
    <property type="molecule type" value="Genomic_DNA"/>
</dbReference>
<dbReference type="SUPFAM" id="SSF47413">
    <property type="entry name" value="lambda repressor-like DNA-binding domains"/>
    <property type="match status" value="1"/>
</dbReference>
<keyword evidence="2" id="KW-0812">Transmembrane</keyword>
<accession>C0BEF9</accession>
<feature type="domain" description="HTH cro/C1-type" evidence="3">
    <location>
        <begin position="10"/>
        <end position="64"/>
    </location>
</feature>
<feature type="transmembrane region" description="Helical" evidence="2">
    <location>
        <begin position="166"/>
        <end position="187"/>
    </location>
</feature>
<keyword evidence="1 4" id="KW-0238">DNA-binding</keyword>
<protein>
    <submittedName>
        <fullName evidence="4">DNA-binding helix-turn-helix protein</fullName>
    </submittedName>
</protein>
<name>C0BEF9_9FIRM</name>
<dbReference type="InterPro" id="IPR010982">
    <property type="entry name" value="Lambda_DNA-bd_dom_sf"/>
</dbReference>
<dbReference type="Pfam" id="PF01381">
    <property type="entry name" value="HTH_3"/>
    <property type="match status" value="1"/>
</dbReference>
<evidence type="ECO:0000313" key="5">
    <source>
        <dbReference type="Proteomes" id="UP000003793"/>
    </source>
</evidence>
<proteinExistence type="predicted"/>
<sequence length="319" mass="34833">MDTKKIGEFLKVLRKERGLTQEQLAEILLVSGRTISRWETGTNMPDLSILIKMAEFYNVEVKEILDGERKSESMDKELKETLSKVADYNKLEKERVTKAGNIAFGLTFAICAAVIIIQLLMVGELAIVAGETAVLLVGGAAYIGVMTYNGVWETGSRFKSTPFTDALIAVICAGVFAVALVICYIRLGATTSQAVHSALIFFVGIAIVGFGVLRILACFNHKRREKSMPDNETVLVKEQQPVNVFIADGNMQAEMIISTLKDNGIMAYGQDLGDAGFASVRYGMGRGIDDRIAIIVPSDKADNAKQVIKEMGLEQNVTH</sequence>
<feature type="transmembrane region" description="Helical" evidence="2">
    <location>
        <begin position="126"/>
        <end position="145"/>
    </location>
</feature>
<reference evidence="4 5" key="2">
    <citation type="submission" date="2009-03" db="EMBL/GenBank/DDBJ databases">
        <title>Draft genome sequence of Coprococcus comes (ATCC 27758).</title>
        <authorList>
            <person name="Sudarsanam P."/>
            <person name="Ley R."/>
            <person name="Guruge J."/>
            <person name="Turnbaugh P.J."/>
            <person name="Mahowald M."/>
            <person name="Liep D."/>
            <person name="Gordon J."/>
        </authorList>
    </citation>
    <scope>NUCLEOTIDE SEQUENCE [LARGE SCALE GENOMIC DNA]</scope>
    <source>
        <strain evidence="4 5">ATCC 27758</strain>
    </source>
</reference>
<keyword evidence="2" id="KW-1133">Transmembrane helix</keyword>
<evidence type="ECO:0000313" key="4">
    <source>
        <dbReference type="EMBL" id="EEG88236.1"/>
    </source>
</evidence>
<evidence type="ECO:0000256" key="2">
    <source>
        <dbReference type="SAM" id="Phobius"/>
    </source>
</evidence>
<dbReference type="Proteomes" id="UP000003793">
    <property type="component" value="Unassembled WGS sequence"/>
</dbReference>
<dbReference type="GeneID" id="92823384"/>
<dbReference type="RefSeq" id="WP_008374019.1">
    <property type="nucleotide sequence ID" value="NZ_CP102277.1"/>
</dbReference>
<dbReference type="SMART" id="SM00530">
    <property type="entry name" value="HTH_XRE"/>
    <property type="match status" value="1"/>
</dbReference>
<keyword evidence="2" id="KW-0472">Membrane</keyword>
<reference evidence="4 5" key="1">
    <citation type="submission" date="2009-02" db="EMBL/GenBank/DDBJ databases">
        <authorList>
            <person name="Fulton L."/>
            <person name="Clifton S."/>
            <person name="Fulton B."/>
            <person name="Xu J."/>
            <person name="Minx P."/>
            <person name="Pepin K.H."/>
            <person name="Johnson M."/>
            <person name="Bhonagiri V."/>
            <person name="Nash W.E."/>
            <person name="Mardis E.R."/>
            <person name="Wilson R.K."/>
        </authorList>
    </citation>
    <scope>NUCLEOTIDE SEQUENCE [LARGE SCALE GENOMIC DNA]</scope>
    <source>
        <strain evidence="4 5">ATCC 27758</strain>
    </source>
</reference>
<dbReference type="CDD" id="cd00093">
    <property type="entry name" value="HTH_XRE"/>
    <property type="match status" value="1"/>
</dbReference>
<feature type="transmembrane region" description="Helical" evidence="2">
    <location>
        <begin position="199"/>
        <end position="219"/>
    </location>
</feature>
<comment type="caution">
    <text evidence="4">The sequence shown here is derived from an EMBL/GenBank/DDBJ whole genome shotgun (WGS) entry which is preliminary data.</text>
</comment>
<gene>
    <name evidence="4" type="ORF">COPCOM_03571</name>
</gene>
<dbReference type="PANTHER" id="PTHR46558">
    <property type="entry name" value="TRACRIPTIONAL REGULATORY PROTEIN-RELATED-RELATED"/>
    <property type="match status" value="1"/>
</dbReference>
<dbReference type="GO" id="GO:0003677">
    <property type="term" value="F:DNA binding"/>
    <property type="evidence" value="ECO:0007669"/>
    <property type="project" value="UniProtKB-KW"/>
</dbReference>
<organism evidence="4 5">
    <name type="scientific">Coprococcus comes ATCC 27758</name>
    <dbReference type="NCBI Taxonomy" id="470146"/>
    <lineage>
        <taxon>Bacteria</taxon>
        <taxon>Bacillati</taxon>
        <taxon>Bacillota</taxon>
        <taxon>Clostridia</taxon>
        <taxon>Lachnospirales</taxon>
        <taxon>Lachnospiraceae</taxon>
        <taxon>Coprococcus</taxon>
    </lineage>
</organism>
<dbReference type="HOGENOM" id="CLU_066192_2_1_9"/>
<dbReference type="Gene3D" id="1.10.260.40">
    <property type="entry name" value="lambda repressor-like DNA-binding domains"/>
    <property type="match status" value="1"/>
</dbReference>
<dbReference type="PROSITE" id="PS50943">
    <property type="entry name" value="HTH_CROC1"/>
    <property type="match status" value="1"/>
</dbReference>